<protein>
    <submittedName>
        <fullName evidence="1">Uncharacterized protein</fullName>
    </submittedName>
</protein>
<name>A0A2G9HWQ6_9LAMI</name>
<dbReference type="STRING" id="429701.A0A2G9HWQ6"/>
<dbReference type="OrthoDB" id="1262810at2759"/>
<proteinExistence type="predicted"/>
<sequence>MFVTTWREECQGNSAYEVLEMMLQFYNTRKKKKVKELFTFYPFVGLLYAAVTCIKDGMWDNVYETFQTDCQRGMDNKPFESSDDFISIDVEPDKEDVAISASEILAHQHDFTAEDIAKKISGYFEDDISRYKNPARENKFRFLRKICKCESWITQQYAVDKFEFLGHGEYFMFLEKYMHLLPHELRRCMIGDISENVSLEAHLLPIQLDVFLSQALHGLCENEVMTMRKISELLARQFPLVSFKLVNSDVTNFSDILQEKRCNLTSNCVLFSTSLFGFN</sequence>
<dbReference type="AlphaFoldDB" id="A0A2G9HWQ6"/>
<reference evidence="2" key="1">
    <citation type="journal article" date="2018" name="Gigascience">
        <title>Genome assembly of the Pink Ipe (Handroanthus impetiginosus, Bignoniaceae), a highly valued, ecologically keystone Neotropical timber forest tree.</title>
        <authorList>
            <person name="Silva-Junior O.B."/>
            <person name="Grattapaglia D."/>
            <person name="Novaes E."/>
            <person name="Collevatti R.G."/>
        </authorList>
    </citation>
    <scope>NUCLEOTIDE SEQUENCE [LARGE SCALE GENOMIC DNA]</scope>
    <source>
        <strain evidence="2">cv. UFG-1</strain>
    </source>
</reference>
<comment type="caution">
    <text evidence="1">The sequence shown here is derived from an EMBL/GenBank/DDBJ whole genome shotgun (WGS) entry which is preliminary data.</text>
</comment>
<evidence type="ECO:0000313" key="1">
    <source>
        <dbReference type="EMBL" id="PIN21956.1"/>
    </source>
</evidence>
<dbReference type="EMBL" id="NKXS01000854">
    <property type="protein sequence ID" value="PIN21956.1"/>
    <property type="molecule type" value="Genomic_DNA"/>
</dbReference>
<accession>A0A2G9HWQ6</accession>
<gene>
    <name evidence="1" type="ORF">CDL12_05332</name>
</gene>
<evidence type="ECO:0000313" key="2">
    <source>
        <dbReference type="Proteomes" id="UP000231279"/>
    </source>
</evidence>
<keyword evidence="2" id="KW-1185">Reference proteome</keyword>
<organism evidence="1 2">
    <name type="scientific">Handroanthus impetiginosus</name>
    <dbReference type="NCBI Taxonomy" id="429701"/>
    <lineage>
        <taxon>Eukaryota</taxon>
        <taxon>Viridiplantae</taxon>
        <taxon>Streptophyta</taxon>
        <taxon>Embryophyta</taxon>
        <taxon>Tracheophyta</taxon>
        <taxon>Spermatophyta</taxon>
        <taxon>Magnoliopsida</taxon>
        <taxon>eudicotyledons</taxon>
        <taxon>Gunneridae</taxon>
        <taxon>Pentapetalae</taxon>
        <taxon>asterids</taxon>
        <taxon>lamiids</taxon>
        <taxon>Lamiales</taxon>
        <taxon>Bignoniaceae</taxon>
        <taxon>Crescentiina</taxon>
        <taxon>Tabebuia alliance</taxon>
        <taxon>Handroanthus</taxon>
    </lineage>
</organism>
<dbReference type="Proteomes" id="UP000231279">
    <property type="component" value="Unassembled WGS sequence"/>
</dbReference>